<feature type="compositionally biased region" description="Pro residues" evidence="6">
    <location>
        <begin position="1516"/>
        <end position="1527"/>
    </location>
</feature>
<feature type="compositionally biased region" description="Pro residues" evidence="6">
    <location>
        <begin position="703"/>
        <end position="713"/>
    </location>
</feature>
<evidence type="ECO:0000256" key="5">
    <source>
        <dbReference type="PROSITE-ProRule" id="PRU10141"/>
    </source>
</evidence>
<dbReference type="Gene3D" id="1.10.510.10">
    <property type="entry name" value="Transferase(Phosphotransferase) domain 1"/>
    <property type="match status" value="1"/>
</dbReference>
<feature type="region of interest" description="Disordered" evidence="6">
    <location>
        <begin position="1108"/>
        <end position="1179"/>
    </location>
</feature>
<feature type="compositionally biased region" description="Polar residues" evidence="6">
    <location>
        <begin position="1493"/>
        <end position="1509"/>
    </location>
</feature>
<dbReference type="InterPro" id="IPR051681">
    <property type="entry name" value="Ser/Thr_Kinases-Pseudokinases"/>
</dbReference>
<feature type="region of interest" description="Disordered" evidence="6">
    <location>
        <begin position="1493"/>
        <end position="1527"/>
    </location>
</feature>
<sequence>MPLNCFACFGGSPKPADVPFVSPIEEKGVEHVNFEAQVRDDTFLQDFQASLSGAPTDSAEARISQVAALVLRHLHAKVVRLYGWSTDDVDEGTAGHLVLLAVDWKRFTGTGATAAAAGAKNGPSPPALQELPDIPGQRIAVPIKPPIICSISPGTIQAPLLQQAVHNKSPAVFTTPPRTAPTPSTMPPDCASDHAALGASSFAALPLTSGDRLLGILWIGAASGVKSEPAAPHEGLPPLPLLRQVAGSVSMCLNGGVDPEYLAWLTGSLRRLAAAATLQAFIGELCDATAQHVRRRFLVDAVAHAAVVPEPRSTVGFMLDHRPQPGGPGGVARWAAASRQASVTFPSAAGAVANGVGPGGSGAPRGALVSGQSIRRSDSFTSQLGGVRPQPARTSSHVPMRPYASTSKRSLMEQAAARSAAAAAAAATASAASAASASANANANANAISSAASMGNAEAVRAIPVTGGGGRITPGGNQASDAAVAAAVVAAAGAVPSLRAKGFQLSHTLLQRMVAAAEGRGQDGVYVGLVVPDCGRHVQDVHQPSRDVCMLMAGGVRGADMTADASDSNMFASERSTGRIAMQSLVLVGVDVGHVGRQQQQLAESSASGVAAATAASGGAAGGGGGGGGGGGASATPGAVLALYLAFPTRLPPLLVASAHTSCRQLLGLMLARMVRVKIATELDVEFQTLCAGVPGSYAVVPSTPPAPPPGSRPDPHGAGGATPGSVAGAVGAGGANGHHAGAAGVSNFAAAAASPLDASGLRSVALEQSIGSIARASSCKLVPLNGMPGLTGGVPGPGMSLGASAQLLAAFTDAGCRPVSMQGSVGRVDAPPRPGLQAPEASGRVFPQTHDGSARTHGGSAMQPPGNVISLCQDRLFERTAEEEEAAAEEEDASPTHEEADVMLSSDPRVDDADEDANEPNDPNNNNNNSAAARRTTTTRCTTASSATAAVTGAAARRTGSTTAYNSSAAVREEEDDDIFPSDLPDYPAIAPRVPPTPAAVLTVSEADGTSSMRQHMGLLVESLMSTLRSTAQIDDHFDSAVVSARRSMDLELEDLRLSGVLGDGGSGVVLCGMLGTVPVAVKIIQMPEVDQLLLASTVKVLGQEGSKPAAQQHYSNHVSVKGGSPSSPRHGGGDAAQKGQQAATPHGGGGGGKGGDGGGGGAAPAGRASLSSSKLKQARRDMLRNAMELAVMRSISHVNITTVYAVYDNVILERVKRDGGSTAYALRRQCPEDMQLDKTGSKPVFVALCMELCDSGSLASKLEERSFPRVYIREEEGRTKGARVLDMVGIYLTVLEVACALRYLHARRLLHRDIKSANILLRSSPTDPRGWTCKLADFGSALVLDQFQPPEDMPGGSPGEEGGMGLLEGGGGGGTAGRWYAIQEQSWGTITHMSPESMDNNSRVDASSDIFALGIVMWEIASGRGYRPYKELAPEQIGAAVRRGLRPTFTSEVPLPYRTLAQQCWATEPQKRPSAVQVVAQIKAQLSQLQSEVRFQQQQQHSNNNPTPTLPRGGNPPVPNPKHEA</sequence>
<feature type="binding site" evidence="5">
    <location>
        <position position="1084"/>
    </location>
    <ligand>
        <name>ATP</name>
        <dbReference type="ChEBI" id="CHEBI:30616"/>
    </ligand>
</feature>
<evidence type="ECO:0000256" key="1">
    <source>
        <dbReference type="ARBA" id="ARBA00022679"/>
    </source>
</evidence>
<keyword evidence="2 5" id="KW-0547">Nucleotide-binding</keyword>
<feature type="compositionally biased region" description="Gly residues" evidence="6">
    <location>
        <begin position="1148"/>
        <end position="1165"/>
    </location>
</feature>
<evidence type="ECO:0000259" key="7">
    <source>
        <dbReference type="PROSITE" id="PS50011"/>
    </source>
</evidence>
<organism evidence="8 9">
    <name type="scientific">Volvox africanus</name>
    <dbReference type="NCBI Taxonomy" id="51714"/>
    <lineage>
        <taxon>Eukaryota</taxon>
        <taxon>Viridiplantae</taxon>
        <taxon>Chlorophyta</taxon>
        <taxon>core chlorophytes</taxon>
        <taxon>Chlorophyceae</taxon>
        <taxon>CS clade</taxon>
        <taxon>Chlamydomonadales</taxon>
        <taxon>Volvocaceae</taxon>
        <taxon>Volvox</taxon>
    </lineage>
</organism>
<feature type="domain" description="Protein kinase" evidence="7">
    <location>
        <begin position="1057"/>
        <end position="1488"/>
    </location>
</feature>
<dbReference type="InterPro" id="IPR017441">
    <property type="entry name" value="Protein_kinase_ATP_BS"/>
</dbReference>
<evidence type="ECO:0000313" key="8">
    <source>
        <dbReference type="EMBL" id="GLI70940.1"/>
    </source>
</evidence>
<feature type="region of interest" description="Disordered" evidence="6">
    <location>
        <begin position="702"/>
        <end position="733"/>
    </location>
</feature>
<dbReference type="PROSITE" id="PS50011">
    <property type="entry name" value="PROTEIN_KINASE_DOM"/>
    <property type="match status" value="1"/>
</dbReference>
<dbReference type="PROSITE" id="PS00107">
    <property type="entry name" value="PROTEIN_KINASE_ATP"/>
    <property type="match status" value="1"/>
</dbReference>
<keyword evidence="9" id="KW-1185">Reference proteome</keyword>
<proteinExistence type="predicted"/>
<comment type="caution">
    <text evidence="8">The sequence shown here is derived from an EMBL/GenBank/DDBJ whole genome shotgun (WGS) entry which is preliminary data.</text>
</comment>
<reference evidence="8 9" key="1">
    <citation type="journal article" date="2023" name="IScience">
        <title>Expanded male sex-determining region conserved during the evolution of homothallism in the green alga Volvox.</title>
        <authorList>
            <person name="Yamamoto K."/>
            <person name="Matsuzaki R."/>
            <person name="Mahakham W."/>
            <person name="Heman W."/>
            <person name="Sekimoto H."/>
            <person name="Kawachi M."/>
            <person name="Minakuchi Y."/>
            <person name="Toyoda A."/>
            <person name="Nozaki H."/>
        </authorList>
    </citation>
    <scope>NUCLEOTIDE SEQUENCE [LARGE SCALE GENOMIC DNA]</scope>
    <source>
        <strain evidence="8 9">NIES-4468</strain>
    </source>
</reference>
<evidence type="ECO:0000256" key="2">
    <source>
        <dbReference type="ARBA" id="ARBA00022741"/>
    </source>
</evidence>
<evidence type="ECO:0000256" key="3">
    <source>
        <dbReference type="ARBA" id="ARBA00022777"/>
    </source>
</evidence>
<keyword evidence="3" id="KW-0418">Kinase</keyword>
<dbReference type="InterPro" id="IPR000719">
    <property type="entry name" value="Prot_kinase_dom"/>
</dbReference>
<evidence type="ECO:0000256" key="6">
    <source>
        <dbReference type="SAM" id="MobiDB-lite"/>
    </source>
</evidence>
<evidence type="ECO:0000256" key="4">
    <source>
        <dbReference type="ARBA" id="ARBA00022840"/>
    </source>
</evidence>
<dbReference type="SUPFAM" id="SSF56112">
    <property type="entry name" value="Protein kinase-like (PK-like)"/>
    <property type="match status" value="1"/>
</dbReference>
<feature type="compositionally biased region" description="Low complexity" evidence="6">
    <location>
        <begin position="921"/>
        <end position="965"/>
    </location>
</feature>
<dbReference type="Pfam" id="PF00069">
    <property type="entry name" value="Pkinase"/>
    <property type="match status" value="1"/>
</dbReference>
<accession>A0ABQ5SN30</accession>
<dbReference type="InterPro" id="IPR008271">
    <property type="entry name" value="Ser/Thr_kinase_AS"/>
</dbReference>
<dbReference type="EMBL" id="BSDZ01000101">
    <property type="protein sequence ID" value="GLI70940.1"/>
    <property type="molecule type" value="Genomic_DNA"/>
</dbReference>
<dbReference type="PANTHER" id="PTHR44329">
    <property type="entry name" value="SERINE/THREONINE-PROTEIN KINASE TNNI3K-RELATED"/>
    <property type="match status" value="1"/>
</dbReference>
<dbReference type="PANTHER" id="PTHR44329:SF214">
    <property type="entry name" value="PROTEIN KINASE DOMAIN-CONTAINING PROTEIN"/>
    <property type="match status" value="1"/>
</dbReference>
<feature type="compositionally biased region" description="Low complexity" evidence="6">
    <location>
        <begin position="1124"/>
        <end position="1145"/>
    </location>
</feature>
<feature type="region of interest" description="Disordered" evidence="6">
    <location>
        <begin position="378"/>
        <end position="411"/>
    </location>
</feature>
<protein>
    <recommendedName>
        <fullName evidence="7">Protein kinase domain-containing protein</fullName>
    </recommendedName>
</protein>
<dbReference type="SMART" id="SM00220">
    <property type="entry name" value="S_TKc"/>
    <property type="match status" value="1"/>
</dbReference>
<name>A0ABQ5SN30_9CHLO</name>
<dbReference type="PROSITE" id="PS00108">
    <property type="entry name" value="PROTEIN_KINASE_ST"/>
    <property type="match status" value="1"/>
</dbReference>
<dbReference type="Proteomes" id="UP001165090">
    <property type="component" value="Unassembled WGS sequence"/>
</dbReference>
<feature type="region of interest" description="Disordered" evidence="6">
    <location>
        <begin position="882"/>
        <end position="980"/>
    </location>
</feature>
<gene>
    <name evidence="8" type="ORF">VaNZ11_016036</name>
</gene>
<feature type="region of interest" description="Disordered" evidence="6">
    <location>
        <begin position="1351"/>
        <end position="1374"/>
    </location>
</feature>
<feature type="region of interest" description="Disordered" evidence="6">
    <location>
        <begin position="825"/>
        <end position="868"/>
    </location>
</feature>
<evidence type="ECO:0000313" key="9">
    <source>
        <dbReference type="Proteomes" id="UP001165090"/>
    </source>
</evidence>
<feature type="compositionally biased region" description="Gly residues" evidence="6">
    <location>
        <begin position="1358"/>
        <end position="1374"/>
    </location>
</feature>
<keyword evidence="1" id="KW-0808">Transferase</keyword>
<dbReference type="InterPro" id="IPR011009">
    <property type="entry name" value="Kinase-like_dom_sf"/>
</dbReference>
<feature type="compositionally biased region" description="Acidic residues" evidence="6">
    <location>
        <begin position="882"/>
        <end position="894"/>
    </location>
</feature>
<keyword evidence="4 5" id="KW-0067">ATP-binding</keyword>